<keyword evidence="5" id="KW-1185">Reference proteome</keyword>
<dbReference type="InterPro" id="IPR036705">
    <property type="entry name" value="Ribosyl_crysJ1_sf"/>
</dbReference>
<dbReference type="Proteomes" id="UP000515163">
    <property type="component" value="Unplaced"/>
</dbReference>
<dbReference type="SMART" id="SM00290">
    <property type="entry name" value="ZnF_UBP"/>
    <property type="match status" value="1"/>
</dbReference>
<feature type="binding site" evidence="1">
    <location>
        <position position="296"/>
    </location>
    <ligand>
        <name>Mg(2+)</name>
        <dbReference type="ChEBI" id="CHEBI:18420"/>
        <label>1</label>
    </ligand>
</feature>
<dbReference type="Pfam" id="PF02148">
    <property type="entry name" value="zf-UBP"/>
    <property type="match status" value="1"/>
</dbReference>
<dbReference type="OrthoDB" id="2021138at2759"/>
<dbReference type="KEGG" id="aten:116306837"/>
<dbReference type="InterPro" id="IPR001607">
    <property type="entry name" value="Znf_UBP"/>
</dbReference>
<sequence length="570" mass="63464">MASSKISEEEALKIGGMFAVHPKKDCPHVESLVAGIEKLSIDIALPCGVCGNVGENWLCLKCSSVYCSRYVQEHMVHHNNQNPTHEITLSFSDLSFWCYACDSYINSPHLESIFQAATMAKFDTPIQKLKNEASANSDPQESGASSSKEGEEGDEENPTAAQSDMPMENPEPEALPQSNPQVPPDKEGEEEGGKTSNATNEVPSRAFHLESRLEKEVLLSRMRAVIYGNCIGDAIGLLTEFMTKEEALEIYCTVKERKFLGSMESKKSIPVKNLELEYPMKYDDFHRSCWQVGDWTDDSDQMILILRTLLDNKGKADILDFVRKFKVWTKTGYKELGDHGGMGIGRTTFNVVLQKDFLTDPHKCAHQVWADSGKWAAPNGGVMRTSILGIQDFGDVPTVIENTRQICKVTHADPRCIASCVAVTTAIALMLQGKHCKESGYDEKAICDEAFEFACAELETKEEKKELQKHMFAKKLSDLELSGDNKIGYTYKCLGAGFWAFRQKDFRLALTELVMEAGDADTNGAVAGALLGCKLGVEHLPETWLNGLLHKEWLDEHIDRYFIMLGLETK</sequence>
<evidence type="ECO:0000256" key="3">
    <source>
        <dbReference type="SAM" id="MobiDB-lite"/>
    </source>
</evidence>
<protein>
    <submittedName>
        <fullName evidence="6">Uncharacterized protein LOC116306837</fullName>
    </submittedName>
</protein>
<feature type="binding site" evidence="1">
    <location>
        <position position="522"/>
    </location>
    <ligand>
        <name>Mg(2+)</name>
        <dbReference type="ChEBI" id="CHEBI:18420"/>
        <label>1</label>
    </ligand>
</feature>
<feature type="binding site" evidence="1">
    <location>
        <position position="297"/>
    </location>
    <ligand>
        <name>Mg(2+)</name>
        <dbReference type="ChEBI" id="CHEBI:18420"/>
        <label>1</label>
    </ligand>
</feature>
<keyword evidence="1" id="KW-0460">Magnesium</keyword>
<name>A0A6P8IZ83_ACTTE</name>
<dbReference type="RefSeq" id="XP_031572816.1">
    <property type="nucleotide sequence ID" value="XM_031716956.1"/>
</dbReference>
<feature type="domain" description="UBP-type" evidence="4">
    <location>
        <begin position="24"/>
        <end position="124"/>
    </location>
</feature>
<dbReference type="SUPFAM" id="SSF57850">
    <property type="entry name" value="RING/U-box"/>
    <property type="match status" value="1"/>
</dbReference>
<dbReference type="InParanoid" id="A0A6P8IZ83"/>
<keyword evidence="1" id="KW-0479">Metal-binding</keyword>
<organism evidence="5 6">
    <name type="scientific">Actinia tenebrosa</name>
    <name type="common">Australian red waratah sea anemone</name>
    <dbReference type="NCBI Taxonomy" id="6105"/>
    <lineage>
        <taxon>Eukaryota</taxon>
        <taxon>Metazoa</taxon>
        <taxon>Cnidaria</taxon>
        <taxon>Anthozoa</taxon>
        <taxon>Hexacorallia</taxon>
        <taxon>Actiniaria</taxon>
        <taxon>Actiniidae</taxon>
        <taxon>Actinia</taxon>
    </lineage>
</organism>
<proteinExistence type="predicted"/>
<dbReference type="PANTHER" id="PTHR16222">
    <property type="entry name" value="ADP-RIBOSYLGLYCOHYDROLASE"/>
    <property type="match status" value="1"/>
</dbReference>
<keyword evidence="2" id="KW-0862">Zinc</keyword>
<dbReference type="PANTHER" id="PTHR16222:SF40">
    <property type="entry name" value="ADP-RIBOSYLGLYCOHYDROLASE"/>
    <property type="match status" value="1"/>
</dbReference>
<dbReference type="PROSITE" id="PS50271">
    <property type="entry name" value="ZF_UBP"/>
    <property type="match status" value="1"/>
</dbReference>
<evidence type="ECO:0000256" key="2">
    <source>
        <dbReference type="PROSITE-ProRule" id="PRU00502"/>
    </source>
</evidence>
<reference evidence="6" key="1">
    <citation type="submission" date="2025-08" db="UniProtKB">
        <authorList>
            <consortium name="RefSeq"/>
        </authorList>
    </citation>
    <scope>IDENTIFICATION</scope>
    <source>
        <tissue evidence="6">Tentacle</tissue>
    </source>
</reference>
<comment type="cofactor">
    <cofactor evidence="1">
        <name>Mg(2+)</name>
        <dbReference type="ChEBI" id="CHEBI:18420"/>
    </cofactor>
    <text evidence="1">Binds 2 magnesium ions per subunit.</text>
</comment>
<dbReference type="InterPro" id="IPR013083">
    <property type="entry name" value="Znf_RING/FYVE/PHD"/>
</dbReference>
<dbReference type="SUPFAM" id="SSF101478">
    <property type="entry name" value="ADP-ribosylglycohydrolase"/>
    <property type="match status" value="1"/>
</dbReference>
<evidence type="ECO:0000313" key="6">
    <source>
        <dbReference type="RefSeq" id="XP_031572816.1"/>
    </source>
</evidence>
<accession>A0A6P8IZ83</accession>
<dbReference type="GO" id="GO:0008270">
    <property type="term" value="F:zinc ion binding"/>
    <property type="evidence" value="ECO:0007669"/>
    <property type="project" value="UniProtKB-KW"/>
</dbReference>
<dbReference type="Pfam" id="PF03747">
    <property type="entry name" value="ADP_ribosyl_GH"/>
    <property type="match status" value="1"/>
</dbReference>
<evidence type="ECO:0000256" key="1">
    <source>
        <dbReference type="PIRSR" id="PIRSR605502-1"/>
    </source>
</evidence>
<keyword evidence="2" id="KW-0863">Zinc-finger</keyword>
<dbReference type="Gene3D" id="3.30.40.10">
    <property type="entry name" value="Zinc/RING finger domain, C3HC4 (zinc finger)"/>
    <property type="match status" value="1"/>
</dbReference>
<feature type="region of interest" description="Disordered" evidence="3">
    <location>
        <begin position="131"/>
        <end position="207"/>
    </location>
</feature>
<gene>
    <name evidence="6" type="primary">LOC116306837</name>
</gene>
<dbReference type="AlphaFoldDB" id="A0A6P8IZ83"/>
<dbReference type="InterPro" id="IPR005502">
    <property type="entry name" value="Ribosyl_crysJ1"/>
</dbReference>
<evidence type="ECO:0000313" key="5">
    <source>
        <dbReference type="Proteomes" id="UP000515163"/>
    </source>
</evidence>
<dbReference type="InterPro" id="IPR050792">
    <property type="entry name" value="ADP-ribosylglycohydrolase"/>
</dbReference>
<feature type="binding site" evidence="1">
    <location>
        <position position="298"/>
    </location>
    <ligand>
        <name>Mg(2+)</name>
        <dbReference type="ChEBI" id="CHEBI:18420"/>
        <label>1</label>
    </ligand>
</feature>
<dbReference type="Gene3D" id="1.10.4080.10">
    <property type="entry name" value="ADP-ribosylation/Crystallin J1"/>
    <property type="match status" value="1"/>
</dbReference>
<dbReference type="GeneID" id="116306837"/>
<feature type="binding site" evidence="1">
    <location>
        <position position="519"/>
    </location>
    <ligand>
        <name>Mg(2+)</name>
        <dbReference type="ChEBI" id="CHEBI:18420"/>
        <label>1</label>
    </ligand>
</feature>
<feature type="binding site" evidence="1">
    <location>
        <position position="521"/>
    </location>
    <ligand>
        <name>Mg(2+)</name>
        <dbReference type="ChEBI" id="CHEBI:18420"/>
        <label>1</label>
    </ligand>
</feature>
<evidence type="ECO:0000259" key="4">
    <source>
        <dbReference type="PROSITE" id="PS50271"/>
    </source>
</evidence>